<evidence type="ECO:0000313" key="1">
    <source>
        <dbReference type="EMBL" id="MBD2185389.1"/>
    </source>
</evidence>
<proteinExistence type="predicted"/>
<keyword evidence="2" id="KW-1185">Reference proteome</keyword>
<organism evidence="1 2">
    <name type="scientific">Aerosakkonema funiforme FACHB-1375</name>
    <dbReference type="NCBI Taxonomy" id="2949571"/>
    <lineage>
        <taxon>Bacteria</taxon>
        <taxon>Bacillati</taxon>
        <taxon>Cyanobacteriota</taxon>
        <taxon>Cyanophyceae</taxon>
        <taxon>Oscillatoriophycideae</taxon>
        <taxon>Aerosakkonematales</taxon>
        <taxon>Aerosakkonemataceae</taxon>
        <taxon>Aerosakkonema</taxon>
    </lineage>
</organism>
<name>A0A926VKF8_9CYAN</name>
<dbReference type="AlphaFoldDB" id="A0A926VKF8"/>
<dbReference type="Proteomes" id="UP000641646">
    <property type="component" value="Unassembled WGS sequence"/>
</dbReference>
<gene>
    <name evidence="1" type="ORF">H6G03_30660</name>
</gene>
<sequence length="50" mass="5668">MVRSPFPEQTQQEKAIARWEKFRSNTHLPLMMADSVGAIVFSGCDRSLSI</sequence>
<protein>
    <submittedName>
        <fullName evidence="1">Uncharacterized protein</fullName>
    </submittedName>
</protein>
<reference evidence="1" key="1">
    <citation type="journal article" date="2015" name="ISME J.">
        <title>Draft Genome Sequence of Streptomyces incarnatus NRRL8089, which Produces the Nucleoside Antibiotic Sinefungin.</title>
        <authorList>
            <person name="Oshima K."/>
            <person name="Hattori M."/>
            <person name="Shimizu H."/>
            <person name="Fukuda K."/>
            <person name="Nemoto M."/>
            <person name="Inagaki K."/>
            <person name="Tamura T."/>
        </authorList>
    </citation>
    <scope>NUCLEOTIDE SEQUENCE</scope>
    <source>
        <strain evidence="1">FACHB-1375</strain>
    </source>
</reference>
<reference evidence="1" key="2">
    <citation type="submission" date="2020-08" db="EMBL/GenBank/DDBJ databases">
        <authorList>
            <person name="Chen M."/>
            <person name="Teng W."/>
            <person name="Zhao L."/>
            <person name="Hu C."/>
            <person name="Zhou Y."/>
            <person name="Han B."/>
            <person name="Song L."/>
            <person name="Shu W."/>
        </authorList>
    </citation>
    <scope>NUCLEOTIDE SEQUENCE</scope>
    <source>
        <strain evidence="1">FACHB-1375</strain>
    </source>
</reference>
<dbReference type="EMBL" id="JACJPW010000119">
    <property type="protein sequence ID" value="MBD2185389.1"/>
    <property type="molecule type" value="Genomic_DNA"/>
</dbReference>
<evidence type="ECO:0000313" key="2">
    <source>
        <dbReference type="Proteomes" id="UP000641646"/>
    </source>
</evidence>
<comment type="caution">
    <text evidence="1">The sequence shown here is derived from an EMBL/GenBank/DDBJ whole genome shotgun (WGS) entry which is preliminary data.</text>
</comment>
<accession>A0A926VKF8</accession>